<sequence length="111" mass="11646">MLSIKNVLAGAAVLAVTATSVFVGGATPAHADVWNCDAVADQGSNSGWAQCNDGFGSYRVVVKCNSAHWPYTRDINGPVRTKNQGEMGPISQVFGQPNGCHVVDAWVQVVT</sequence>
<name>A0ABS5ASC8_9PSEU</name>
<dbReference type="Proteomes" id="UP001519363">
    <property type="component" value="Unassembled WGS sequence"/>
</dbReference>
<dbReference type="RefSeq" id="WP_086781303.1">
    <property type="nucleotide sequence ID" value="NZ_JAGIOO010000001.1"/>
</dbReference>
<feature type="signal peptide" evidence="1">
    <location>
        <begin position="1"/>
        <end position="31"/>
    </location>
</feature>
<reference evidence="2 3" key="1">
    <citation type="submission" date="2021-03" db="EMBL/GenBank/DDBJ databases">
        <title>Sequencing the genomes of 1000 actinobacteria strains.</title>
        <authorList>
            <person name="Klenk H.-P."/>
        </authorList>
    </citation>
    <scope>NUCLEOTIDE SEQUENCE [LARGE SCALE GENOMIC DNA]</scope>
    <source>
        <strain evidence="2 3">DSM 44580</strain>
    </source>
</reference>
<protein>
    <recommendedName>
        <fullName evidence="4">Secreted protein</fullName>
    </recommendedName>
</protein>
<accession>A0ABS5ASC8</accession>
<organism evidence="2 3">
    <name type="scientific">Crossiella equi</name>
    <dbReference type="NCBI Taxonomy" id="130796"/>
    <lineage>
        <taxon>Bacteria</taxon>
        <taxon>Bacillati</taxon>
        <taxon>Actinomycetota</taxon>
        <taxon>Actinomycetes</taxon>
        <taxon>Pseudonocardiales</taxon>
        <taxon>Pseudonocardiaceae</taxon>
        <taxon>Crossiella</taxon>
    </lineage>
</organism>
<evidence type="ECO:0000313" key="2">
    <source>
        <dbReference type="EMBL" id="MBP2479471.1"/>
    </source>
</evidence>
<evidence type="ECO:0000256" key="1">
    <source>
        <dbReference type="SAM" id="SignalP"/>
    </source>
</evidence>
<comment type="caution">
    <text evidence="2">The sequence shown here is derived from an EMBL/GenBank/DDBJ whole genome shotgun (WGS) entry which is preliminary data.</text>
</comment>
<keyword evidence="3" id="KW-1185">Reference proteome</keyword>
<evidence type="ECO:0000313" key="3">
    <source>
        <dbReference type="Proteomes" id="UP001519363"/>
    </source>
</evidence>
<evidence type="ECO:0008006" key="4">
    <source>
        <dbReference type="Google" id="ProtNLM"/>
    </source>
</evidence>
<keyword evidence="1" id="KW-0732">Signal</keyword>
<feature type="chain" id="PRO_5046700069" description="Secreted protein" evidence="1">
    <location>
        <begin position="32"/>
        <end position="111"/>
    </location>
</feature>
<proteinExistence type="predicted"/>
<dbReference type="EMBL" id="JAGIOO010000001">
    <property type="protein sequence ID" value="MBP2479471.1"/>
    <property type="molecule type" value="Genomic_DNA"/>
</dbReference>
<gene>
    <name evidence="2" type="ORF">JOF53_008343</name>
</gene>